<dbReference type="Proteomes" id="UP000026739">
    <property type="component" value="Unassembled WGS sequence"/>
</dbReference>
<dbReference type="eggNOG" id="COG3344">
    <property type="taxonomic scope" value="Bacteria"/>
</dbReference>
<protein>
    <recommendedName>
        <fullName evidence="1">Reverse transcriptase domain-containing protein</fullName>
    </recommendedName>
</protein>
<evidence type="ECO:0000259" key="1">
    <source>
        <dbReference type="PROSITE" id="PS50878"/>
    </source>
</evidence>
<organism evidence="2 3">
    <name type="scientific">Pseudomonas mandelii PD30</name>
    <dbReference type="NCBI Taxonomy" id="1419583"/>
    <lineage>
        <taxon>Bacteria</taxon>
        <taxon>Pseudomonadati</taxon>
        <taxon>Pseudomonadota</taxon>
        <taxon>Gammaproteobacteria</taxon>
        <taxon>Pseudomonadales</taxon>
        <taxon>Pseudomonadaceae</taxon>
        <taxon>Pseudomonas</taxon>
    </lineage>
</organism>
<evidence type="ECO:0000313" key="3">
    <source>
        <dbReference type="Proteomes" id="UP000026739"/>
    </source>
</evidence>
<dbReference type="EMBL" id="AZQQ01000081">
    <property type="protein sequence ID" value="KDD67843.1"/>
    <property type="molecule type" value="Genomic_DNA"/>
</dbReference>
<evidence type="ECO:0000313" key="2">
    <source>
        <dbReference type="EMBL" id="KDD67843.1"/>
    </source>
</evidence>
<dbReference type="PROSITE" id="PS50878">
    <property type="entry name" value="RT_POL"/>
    <property type="match status" value="1"/>
</dbReference>
<proteinExistence type="predicted"/>
<sequence length="62" mass="7557">MFYLRFMDDVLVLAPTHHKLRWAVRVVNDLLDELDLFKHPDKTYIGRIEWGFTFRGRHYPLP</sequence>
<comment type="caution">
    <text evidence="2">The sequence shown here is derived from an EMBL/GenBank/DDBJ whole genome shotgun (WGS) entry which is preliminary data.</text>
</comment>
<reference evidence="2 3" key="1">
    <citation type="submission" date="2013-12" db="EMBL/GenBank/DDBJ databases">
        <authorList>
            <person name="Formusa P.A."/>
            <person name="Habash M."/>
            <person name="Lee H."/>
            <person name="Trevors J.T."/>
        </authorList>
    </citation>
    <scope>NUCLEOTIDE SEQUENCE [LARGE SCALE GENOMIC DNA]</scope>
    <source>
        <strain evidence="2 3">PD30</strain>
    </source>
</reference>
<dbReference type="InterPro" id="IPR000477">
    <property type="entry name" value="RT_dom"/>
</dbReference>
<accession>A0A059L0I0</accession>
<dbReference type="AlphaFoldDB" id="A0A059L0I0"/>
<gene>
    <name evidence="2" type="ORF">V466_17010</name>
</gene>
<name>A0A059L0I0_9PSED</name>
<feature type="domain" description="Reverse transcriptase" evidence="1">
    <location>
        <begin position="1"/>
        <end position="59"/>
    </location>
</feature>